<comment type="caution">
    <text evidence="3">The sequence shown here is derived from an EMBL/GenBank/DDBJ whole genome shotgun (WGS) entry which is preliminary data.</text>
</comment>
<proteinExistence type="predicted"/>
<reference evidence="3 4" key="1">
    <citation type="journal article" date="2014" name="Int. J. Syst. Evol. Microbiol.">
        <title>Nocardioides zeae sp. nov., isolated from the stem of Zea mays.</title>
        <authorList>
            <person name="Glaeser S.P."/>
            <person name="McInroy J.A."/>
            <person name="Busse H.J."/>
            <person name="Kampfer P."/>
        </authorList>
    </citation>
    <scope>NUCLEOTIDE SEQUENCE [LARGE SCALE GENOMIC DNA]</scope>
    <source>
        <strain evidence="3 4">JCM 30728</strain>
    </source>
</reference>
<keyword evidence="4" id="KW-1185">Reference proteome</keyword>
<dbReference type="RefSeq" id="WP_163770409.1">
    <property type="nucleotide sequence ID" value="NZ_JAAGXA010000001.1"/>
</dbReference>
<gene>
    <name evidence="3" type="ORF">G3T38_02195</name>
</gene>
<protein>
    <submittedName>
        <fullName evidence="3">Uncharacterized protein</fullName>
    </submittedName>
</protein>
<accession>A0A6P0HEN6</accession>
<evidence type="ECO:0000313" key="3">
    <source>
        <dbReference type="EMBL" id="NEN77081.1"/>
    </source>
</evidence>
<feature type="region of interest" description="Disordered" evidence="1">
    <location>
        <begin position="68"/>
        <end position="106"/>
    </location>
</feature>
<sequence>MHSARGPRQGTVLPALLALLLPVVLLAGLVAGSGSGDSGSALVAPLAAALLTATLSLLAHARAAAVPRARASVLGPTTAGPPAPSLRGNATDTPHHPLQPRAPEAV</sequence>
<keyword evidence="2" id="KW-0812">Transmembrane</keyword>
<keyword evidence="2" id="KW-1133">Transmembrane helix</keyword>
<evidence type="ECO:0000313" key="4">
    <source>
        <dbReference type="Proteomes" id="UP000468687"/>
    </source>
</evidence>
<feature type="transmembrane region" description="Helical" evidence="2">
    <location>
        <begin position="42"/>
        <end position="61"/>
    </location>
</feature>
<dbReference type="AlphaFoldDB" id="A0A6P0HEN6"/>
<name>A0A6P0HEN6_9ACTN</name>
<dbReference type="EMBL" id="JAAGXA010000001">
    <property type="protein sequence ID" value="NEN77081.1"/>
    <property type="molecule type" value="Genomic_DNA"/>
</dbReference>
<keyword evidence="2" id="KW-0472">Membrane</keyword>
<dbReference type="Proteomes" id="UP000468687">
    <property type="component" value="Unassembled WGS sequence"/>
</dbReference>
<evidence type="ECO:0000256" key="1">
    <source>
        <dbReference type="SAM" id="MobiDB-lite"/>
    </source>
</evidence>
<organism evidence="3 4">
    <name type="scientific">Nocardioides zeae</name>
    <dbReference type="NCBI Taxonomy" id="1457234"/>
    <lineage>
        <taxon>Bacteria</taxon>
        <taxon>Bacillati</taxon>
        <taxon>Actinomycetota</taxon>
        <taxon>Actinomycetes</taxon>
        <taxon>Propionibacteriales</taxon>
        <taxon>Nocardioidaceae</taxon>
        <taxon>Nocardioides</taxon>
    </lineage>
</organism>
<evidence type="ECO:0000256" key="2">
    <source>
        <dbReference type="SAM" id="Phobius"/>
    </source>
</evidence>